<evidence type="ECO:0000313" key="3">
    <source>
        <dbReference type="EMBL" id="ANU22081.1"/>
    </source>
</evidence>
<dbReference type="OrthoDB" id="9812829at2"/>
<keyword evidence="2" id="KW-0732">Signal</keyword>
<protein>
    <submittedName>
        <fullName evidence="3">Dockerin type 1</fullName>
    </submittedName>
</protein>
<name>A0A1C7EEF7_9BACL</name>
<evidence type="ECO:0000256" key="2">
    <source>
        <dbReference type="SAM" id="SignalP"/>
    </source>
</evidence>
<feature type="region of interest" description="Disordered" evidence="1">
    <location>
        <begin position="626"/>
        <end position="664"/>
    </location>
</feature>
<dbReference type="PROSITE" id="PS51257">
    <property type="entry name" value="PROKAR_LIPOPROTEIN"/>
    <property type="match status" value="1"/>
</dbReference>
<sequence length="695" mass="72067">MPKNKRMFKLAATLLSASLLFACTNETDKKTDTEQSTAATSDLVVAEQMTSLVNNVVTYTDEDEYTEWQDENPFEVELSGDSAEFASSAAIIFEDNVLTIKAGGTYVFTGNLDEGQIVVDSEDKKTVRLVLNGVEINSSENSAIYIKDAEKAVISLADGTENSISDSANYVMDDSSDDELDAAIFSKSDLTINGSGQLTVTGNYKDGIASKDELKVTGGNIQVTAVDDGLKGRDLVAIKTGAFVIEAGGDGIKSTNDEDATKGSIALEGGTFDITSGKDAIQAETDLVVTDGTYTILAGGGSPETIKEAGDAAPGTAVETEVVEEAESTKGLKAGGAIDVSGGIFIIDSLDDAVNSNSDITIAGGQWEIATGEDGVHADDSLVITNGEITVTRSYEGLEGNFITIDDGTIDVTATDDGINVSDGTTVTTGPPVEVDEADKVEIGEGGEPVMTINGGFITVDGLGDGLDANGSIVMTGGTVLVEGPTRTMDGSIDYDNGFDLTGGVIIAAGSTGMVQATSEETAQESVVMTFPEIQEAGTIVHLQDSEGTTIATYAPSREFSAIFISTPDLEIGSSYTLSSGGTSSAEETAGLYADGGYEGGTELVDFTITESVTWLNEDGITEASVENPGGGAGGGGGMPREAGALPPDMPEMDEETEQKVQEIRDQQMAGTITEEQAQEQLAELGIEMPTRPVQ</sequence>
<gene>
    <name evidence="3" type="ORF">BCM40_01445</name>
</gene>
<feature type="chain" id="PRO_5038404196" evidence="2">
    <location>
        <begin position="23"/>
        <end position="695"/>
    </location>
</feature>
<dbReference type="RefSeq" id="WP_065525212.1">
    <property type="nucleotide sequence ID" value="NZ_CP016543.2"/>
</dbReference>
<keyword evidence="4" id="KW-1185">Reference proteome</keyword>
<dbReference type="AlphaFoldDB" id="A0A1C7EEF7"/>
<dbReference type="EMBL" id="CP016543">
    <property type="protein sequence ID" value="ANU22081.1"/>
    <property type="molecule type" value="Genomic_DNA"/>
</dbReference>
<evidence type="ECO:0000256" key="1">
    <source>
        <dbReference type="SAM" id="MobiDB-lite"/>
    </source>
</evidence>
<proteinExistence type="predicted"/>
<dbReference type="Proteomes" id="UP000092495">
    <property type="component" value="Chromosome"/>
</dbReference>
<evidence type="ECO:0000313" key="4">
    <source>
        <dbReference type="Proteomes" id="UP000092495"/>
    </source>
</evidence>
<dbReference type="InterPro" id="IPR025584">
    <property type="entry name" value="Cthe_2159"/>
</dbReference>
<organism evidence="3 4">
    <name type="scientific">Planococcus donghaensis</name>
    <dbReference type="NCBI Taxonomy" id="414778"/>
    <lineage>
        <taxon>Bacteria</taxon>
        <taxon>Bacillati</taxon>
        <taxon>Bacillota</taxon>
        <taxon>Bacilli</taxon>
        <taxon>Bacillales</taxon>
        <taxon>Caryophanaceae</taxon>
        <taxon>Planococcus</taxon>
    </lineage>
</organism>
<dbReference type="KEGG" id="pdg:BCM40_01445"/>
<accession>A0A1C7EEF7</accession>
<feature type="signal peptide" evidence="2">
    <location>
        <begin position="1"/>
        <end position="22"/>
    </location>
</feature>
<dbReference type="Pfam" id="PF14262">
    <property type="entry name" value="Cthe_2159"/>
    <property type="match status" value="1"/>
</dbReference>
<reference evidence="3" key="1">
    <citation type="submission" date="2016-10" db="EMBL/GenBank/DDBJ databases">
        <authorList>
            <person name="See-Too W.S."/>
        </authorList>
    </citation>
    <scope>NUCLEOTIDE SEQUENCE</scope>
    <source>
        <strain evidence="3">DSM 22276</strain>
    </source>
</reference>
<feature type="compositionally biased region" description="Gly residues" evidence="1">
    <location>
        <begin position="629"/>
        <end position="639"/>
    </location>
</feature>
<dbReference type="STRING" id="414778.BCM40_01445"/>